<evidence type="ECO:0000313" key="1">
    <source>
        <dbReference type="EMBL" id="GGC79502.1"/>
    </source>
</evidence>
<reference evidence="2" key="1">
    <citation type="journal article" date="2019" name="Int. J. Syst. Evol. Microbiol.">
        <title>The Global Catalogue of Microorganisms (GCM) 10K type strain sequencing project: providing services to taxonomists for standard genome sequencing and annotation.</title>
        <authorList>
            <consortium name="The Broad Institute Genomics Platform"/>
            <consortium name="The Broad Institute Genome Sequencing Center for Infectious Disease"/>
            <person name="Wu L."/>
            <person name="Ma J."/>
        </authorList>
    </citation>
    <scope>NUCLEOTIDE SEQUENCE [LARGE SCALE GENOMIC DNA]</scope>
    <source>
        <strain evidence="2">CGMCC 1.15122</strain>
    </source>
</reference>
<dbReference type="Proteomes" id="UP000597301">
    <property type="component" value="Unassembled WGS sequence"/>
</dbReference>
<name>A0ABQ1NNG4_9GAMM</name>
<accession>A0ABQ1NNG4</accession>
<organism evidence="1 2">
    <name type="scientific">Vreelandella lutescens</name>
    <dbReference type="NCBI Taxonomy" id="1602943"/>
    <lineage>
        <taxon>Bacteria</taxon>
        <taxon>Pseudomonadati</taxon>
        <taxon>Pseudomonadota</taxon>
        <taxon>Gammaproteobacteria</taxon>
        <taxon>Oceanospirillales</taxon>
        <taxon>Halomonadaceae</taxon>
        <taxon>Vreelandella</taxon>
    </lineage>
</organism>
<comment type="caution">
    <text evidence="1">The sequence shown here is derived from an EMBL/GenBank/DDBJ whole genome shotgun (WGS) entry which is preliminary data.</text>
</comment>
<sequence length="78" mass="8638">MLREVLYNSGLIEALEDNPVDRRQSLRIRHSLASQLRTLVNNTLVLTWSVPLFLASEALILVGDAARQPLPVIQSASS</sequence>
<gene>
    <name evidence="1" type="ORF">GCM10011382_06840</name>
</gene>
<dbReference type="RefSeq" id="WP_188638098.1">
    <property type="nucleotide sequence ID" value="NZ_BMHM01000001.1"/>
</dbReference>
<dbReference type="EMBL" id="BMHM01000001">
    <property type="protein sequence ID" value="GGC79502.1"/>
    <property type="molecule type" value="Genomic_DNA"/>
</dbReference>
<keyword evidence="2" id="KW-1185">Reference proteome</keyword>
<proteinExistence type="predicted"/>
<evidence type="ECO:0000313" key="2">
    <source>
        <dbReference type="Proteomes" id="UP000597301"/>
    </source>
</evidence>
<protein>
    <submittedName>
        <fullName evidence="1">Uncharacterized protein</fullName>
    </submittedName>
</protein>